<dbReference type="SMART" id="SM00175">
    <property type="entry name" value="RAB"/>
    <property type="match status" value="1"/>
</dbReference>
<sequence length="221" mass="24028">MGKKSLPKLKIAVVGTSGVGKYSLSHQFANGWIAPRDSNEPGDNPSKIVQLDTGKYDVKVLVFRDLDDERLNDCQGVMVVYSVVDKASFQFLKTTALQKLFENLGSKAEDPAENNDPEGARNDGQNPVETPTRSPATAGLSIPVVLVGNKVDEAEMSREIEQDVGNALSRDLSCVGFFETAATCNAEVPKAFRCLLEEMTKNLGVEKKKKKSSKKNCCIIS</sequence>
<dbReference type="Pfam" id="PF00071">
    <property type="entry name" value="Ras"/>
    <property type="match status" value="2"/>
</dbReference>
<dbReference type="SMART" id="SM00173">
    <property type="entry name" value="RAS"/>
    <property type="match status" value="1"/>
</dbReference>
<dbReference type="InterPro" id="IPR020849">
    <property type="entry name" value="Small_GTPase_Ras-type"/>
</dbReference>
<keyword evidence="2" id="KW-0342">GTP-binding</keyword>
<reference evidence="4 5" key="1">
    <citation type="submission" date="2024-02" db="EMBL/GenBank/DDBJ databases">
        <authorList>
            <person name="Daric V."/>
            <person name="Darras S."/>
        </authorList>
    </citation>
    <scope>NUCLEOTIDE SEQUENCE [LARGE SCALE GENOMIC DNA]</scope>
</reference>
<dbReference type="PANTHER" id="PTHR24070">
    <property type="entry name" value="RAS, DI-RAS, AND RHEB FAMILY MEMBERS OF SMALL GTPASE SUPERFAMILY"/>
    <property type="match status" value="1"/>
</dbReference>
<keyword evidence="1" id="KW-0547">Nucleotide-binding</keyword>
<dbReference type="PROSITE" id="PS51421">
    <property type="entry name" value="RAS"/>
    <property type="match status" value="1"/>
</dbReference>
<feature type="compositionally biased region" description="Polar residues" evidence="3">
    <location>
        <begin position="123"/>
        <end position="135"/>
    </location>
</feature>
<name>A0ABP0FX71_CLALP</name>
<comment type="caution">
    <text evidence="4">The sequence shown here is derived from an EMBL/GenBank/DDBJ whole genome shotgun (WGS) entry which is preliminary data.</text>
</comment>
<dbReference type="Proteomes" id="UP001642483">
    <property type="component" value="Unassembled WGS sequence"/>
</dbReference>
<dbReference type="PROSITE" id="PS51419">
    <property type="entry name" value="RAB"/>
    <property type="match status" value="1"/>
</dbReference>
<evidence type="ECO:0000256" key="1">
    <source>
        <dbReference type="ARBA" id="ARBA00022741"/>
    </source>
</evidence>
<accession>A0ABP0FX71</accession>
<gene>
    <name evidence="4" type="ORF">CVLEPA_LOCUS15196</name>
</gene>
<dbReference type="InterPro" id="IPR001806">
    <property type="entry name" value="Small_GTPase"/>
</dbReference>
<evidence type="ECO:0000313" key="5">
    <source>
        <dbReference type="Proteomes" id="UP001642483"/>
    </source>
</evidence>
<organism evidence="4 5">
    <name type="scientific">Clavelina lepadiformis</name>
    <name type="common">Light-bulb sea squirt</name>
    <name type="synonym">Ascidia lepadiformis</name>
    <dbReference type="NCBI Taxonomy" id="159417"/>
    <lineage>
        <taxon>Eukaryota</taxon>
        <taxon>Metazoa</taxon>
        <taxon>Chordata</taxon>
        <taxon>Tunicata</taxon>
        <taxon>Ascidiacea</taxon>
        <taxon>Aplousobranchia</taxon>
        <taxon>Clavelinidae</taxon>
        <taxon>Clavelina</taxon>
    </lineage>
</organism>
<dbReference type="SUPFAM" id="SSF52540">
    <property type="entry name" value="P-loop containing nucleoside triphosphate hydrolases"/>
    <property type="match status" value="1"/>
</dbReference>
<evidence type="ECO:0000313" key="4">
    <source>
        <dbReference type="EMBL" id="CAK8684203.1"/>
    </source>
</evidence>
<dbReference type="Gene3D" id="3.40.50.300">
    <property type="entry name" value="P-loop containing nucleotide triphosphate hydrolases"/>
    <property type="match status" value="1"/>
</dbReference>
<dbReference type="InterPro" id="IPR027417">
    <property type="entry name" value="P-loop_NTPase"/>
</dbReference>
<keyword evidence="5" id="KW-1185">Reference proteome</keyword>
<dbReference type="PRINTS" id="PR00449">
    <property type="entry name" value="RASTRNSFRMNG"/>
</dbReference>
<proteinExistence type="predicted"/>
<protein>
    <submittedName>
        <fullName evidence="4">Uncharacterized protein</fullName>
    </submittedName>
</protein>
<evidence type="ECO:0000256" key="3">
    <source>
        <dbReference type="SAM" id="MobiDB-lite"/>
    </source>
</evidence>
<feature type="region of interest" description="Disordered" evidence="3">
    <location>
        <begin position="107"/>
        <end position="136"/>
    </location>
</feature>
<evidence type="ECO:0000256" key="2">
    <source>
        <dbReference type="ARBA" id="ARBA00023134"/>
    </source>
</evidence>
<dbReference type="EMBL" id="CAWYQH010000097">
    <property type="protein sequence ID" value="CAK8684203.1"/>
    <property type="molecule type" value="Genomic_DNA"/>
</dbReference>